<dbReference type="Proteomes" id="UP000018208">
    <property type="component" value="Unassembled WGS sequence"/>
</dbReference>
<gene>
    <name evidence="6" type="ORF">SS50377_22106</name>
</gene>
<dbReference type="AlphaFoldDB" id="A0A9P8S100"/>
<dbReference type="OrthoDB" id="4418812at2759"/>
<dbReference type="GO" id="GO:0030170">
    <property type="term" value="F:pyridoxal phosphate binding"/>
    <property type="evidence" value="ECO:0007669"/>
    <property type="project" value="InterPro"/>
</dbReference>
<protein>
    <submittedName>
        <fullName evidence="6">Threonine dehydratase</fullName>
    </submittedName>
</protein>
<dbReference type="GO" id="GO:0006567">
    <property type="term" value="P:L-threonine catabolic process"/>
    <property type="evidence" value="ECO:0007669"/>
    <property type="project" value="TreeGrafter"/>
</dbReference>
<dbReference type="InterPro" id="IPR000634">
    <property type="entry name" value="Ser/Thr_deHydtase_PyrdxlP-BS"/>
</dbReference>
<dbReference type="GeneID" id="94296129"/>
<dbReference type="Pfam" id="PF00291">
    <property type="entry name" value="PALP"/>
    <property type="match status" value="1"/>
</dbReference>
<dbReference type="InterPro" id="IPR050147">
    <property type="entry name" value="Ser/Thr_Dehydratase"/>
</dbReference>
<comment type="cofactor">
    <cofactor evidence="1">
        <name>pyridoxal 5'-phosphate</name>
        <dbReference type="ChEBI" id="CHEBI:597326"/>
    </cofactor>
</comment>
<keyword evidence="7" id="KW-1185">Reference proteome</keyword>
<dbReference type="EMBL" id="AUWU02000002">
    <property type="protein sequence ID" value="KAH0576542.1"/>
    <property type="molecule type" value="Genomic_DNA"/>
</dbReference>
<dbReference type="PROSITE" id="PS00165">
    <property type="entry name" value="DEHYDRATASE_SER_THR"/>
    <property type="match status" value="1"/>
</dbReference>
<dbReference type="GO" id="GO:0006565">
    <property type="term" value="P:L-serine catabolic process"/>
    <property type="evidence" value="ECO:0007669"/>
    <property type="project" value="TreeGrafter"/>
</dbReference>
<feature type="domain" description="Tryptophan synthase beta chain-like PALP" evidence="5">
    <location>
        <begin position="466"/>
        <end position="749"/>
    </location>
</feature>
<comment type="caution">
    <text evidence="6">The sequence shown here is derived from an EMBL/GenBank/DDBJ whole genome shotgun (WGS) entry which is preliminary data.</text>
</comment>
<keyword evidence="3" id="KW-0663">Pyridoxal phosphate</keyword>
<evidence type="ECO:0000256" key="3">
    <source>
        <dbReference type="ARBA" id="ARBA00022898"/>
    </source>
</evidence>
<dbReference type="PANTHER" id="PTHR48078">
    <property type="entry name" value="THREONINE DEHYDRATASE, MITOCHONDRIAL-RELATED"/>
    <property type="match status" value="1"/>
</dbReference>
<dbReference type="GO" id="GO:0009097">
    <property type="term" value="P:isoleucine biosynthetic process"/>
    <property type="evidence" value="ECO:0007669"/>
    <property type="project" value="TreeGrafter"/>
</dbReference>
<name>A0A9P8S100_9EUKA</name>
<sequence length="854" mass="95967">MRTIHKSYPILSENARCDLNLVMHNISGPDHVAARVYLQLVRILASPTLRVHLRTPKTWQHILGLSAACRIFSIPLEIHIDSSQQLNVFNFYAIWGSLQMGAKVSRAPFTGQFTRDITSKQEEEAMNISVDELLKEIKDDILVIPLETSCFSRHDFTQAVRAKRPCCHVVGLPLENENDYTCWIQTANLNINYGYFFYYISQGEQFNKQQLIKNYDFLPEKLIPDISFDNFDIFENELHELLNERFYTNLPQIDNVLEVTEAEMLEAFRQFINQSHSLATGSFLTPLAGVLSKKFSFTDKSQITVWITGAIQSTLHQQDFLTYTQYYIKKALEKSYELISMKVEIDVDDMQQVIELMDILDKNVLIIQSWKFEKEFVALECMSPGYDPLMTTIAELKLRFGKKSVICNDIPKRAPPLQKATNQDYSAEHGDNTVYTSNLNSLQDITPESVKLAYERLVSRQCTDKTGVLLSQHYTQILGHKVYFVMENLQQTGSFKIRGATNMLLKAIEQNPSLQGVVACSAGNHAQGVAKTSKALGIKCTIVCPESAPATKLYATQRYGAEVIKHGPVFDAAQSYALNLAKQRNWLFVPPFNSFDVVEGQATIAYEMYQKIKPDTVIVNVGGGGMIAGITTYMKKVAPNTKIVAIQAEKVFPLEGYENTHKFVDVDKTAATIADGCNVKIPGGVHSPVFDEISQYVGVSENEIAATIINFLLTTKTVTEGAGCMGLAALLYKKYIPAENESIAVVICGGNIDLSRIAQIFQTGTISMGKYMQMKMLIGNGPGQLLKVMKTIQKFGGVCDKIRHTRNDQKCDWDRAWMTIGCRVPCMEACDKLKRALKDHYNNIIYPGEDIIPK</sequence>
<dbReference type="SUPFAM" id="SSF53686">
    <property type="entry name" value="Tryptophan synthase beta subunit-like PLP-dependent enzymes"/>
    <property type="match status" value="1"/>
</dbReference>
<dbReference type="KEGG" id="ssao:94296129"/>
<reference evidence="6 7" key="1">
    <citation type="journal article" date="2014" name="PLoS Genet.">
        <title>The Genome of Spironucleus salmonicida Highlights a Fish Pathogen Adapted to Fluctuating Environments.</title>
        <authorList>
            <person name="Xu F."/>
            <person name="Jerlstrom-Hultqvist J."/>
            <person name="Einarsson E."/>
            <person name="Astvaldsson A."/>
            <person name="Svard S.G."/>
            <person name="Andersson J.O."/>
        </authorList>
    </citation>
    <scope>NUCLEOTIDE SEQUENCE [LARGE SCALE GENOMIC DNA]</scope>
    <source>
        <strain evidence="6 7">ATCC 50377</strain>
    </source>
</reference>
<evidence type="ECO:0000313" key="7">
    <source>
        <dbReference type="Proteomes" id="UP000018208"/>
    </source>
</evidence>
<dbReference type="PANTHER" id="PTHR48078:SF19">
    <property type="entry name" value="ACT DOMAIN-CONTAINING PROTEIN"/>
    <property type="match status" value="1"/>
</dbReference>
<dbReference type="RefSeq" id="XP_067767315.1">
    <property type="nucleotide sequence ID" value="XM_067905998.1"/>
</dbReference>
<organism evidence="6 7">
    <name type="scientific">Spironucleus salmonicida</name>
    <dbReference type="NCBI Taxonomy" id="348837"/>
    <lineage>
        <taxon>Eukaryota</taxon>
        <taxon>Metamonada</taxon>
        <taxon>Diplomonadida</taxon>
        <taxon>Hexamitidae</taxon>
        <taxon>Hexamitinae</taxon>
        <taxon>Spironucleus</taxon>
    </lineage>
</organism>
<dbReference type="FunFam" id="3.40.50.1100:FF:000005">
    <property type="entry name" value="Threonine dehydratase catabolic"/>
    <property type="match status" value="1"/>
</dbReference>
<dbReference type="GO" id="GO:0004794">
    <property type="term" value="F:threonine deaminase activity"/>
    <property type="evidence" value="ECO:0007669"/>
    <property type="project" value="TreeGrafter"/>
</dbReference>
<dbReference type="GO" id="GO:0003941">
    <property type="term" value="F:L-serine ammonia-lyase activity"/>
    <property type="evidence" value="ECO:0007669"/>
    <property type="project" value="TreeGrafter"/>
</dbReference>
<evidence type="ECO:0000256" key="1">
    <source>
        <dbReference type="ARBA" id="ARBA00001933"/>
    </source>
</evidence>
<evidence type="ECO:0000259" key="5">
    <source>
        <dbReference type="Pfam" id="PF00291"/>
    </source>
</evidence>
<accession>A0A9P8S100</accession>
<dbReference type="CDD" id="cd01562">
    <property type="entry name" value="Thr-dehyd"/>
    <property type="match status" value="1"/>
</dbReference>
<evidence type="ECO:0000313" key="6">
    <source>
        <dbReference type="EMBL" id="KAH0576542.1"/>
    </source>
</evidence>
<keyword evidence="4" id="KW-0456">Lyase</keyword>
<dbReference type="InterPro" id="IPR036052">
    <property type="entry name" value="TrpB-like_PALP_sf"/>
</dbReference>
<dbReference type="Gene3D" id="3.40.50.1100">
    <property type="match status" value="2"/>
</dbReference>
<evidence type="ECO:0000256" key="4">
    <source>
        <dbReference type="ARBA" id="ARBA00023239"/>
    </source>
</evidence>
<dbReference type="InterPro" id="IPR001926">
    <property type="entry name" value="TrpB-like_PALP"/>
</dbReference>
<proteinExistence type="inferred from homology"/>
<evidence type="ECO:0000256" key="2">
    <source>
        <dbReference type="ARBA" id="ARBA00010869"/>
    </source>
</evidence>
<comment type="similarity">
    <text evidence="2">Belongs to the serine/threonine dehydratase family.</text>
</comment>